<accession>A0ACB9N0Z3</accession>
<evidence type="ECO:0000313" key="2">
    <source>
        <dbReference type="Proteomes" id="UP001057402"/>
    </source>
</evidence>
<name>A0ACB9N0Z3_9MYRT</name>
<organism evidence="1 2">
    <name type="scientific">Melastoma candidum</name>
    <dbReference type="NCBI Taxonomy" id="119954"/>
    <lineage>
        <taxon>Eukaryota</taxon>
        <taxon>Viridiplantae</taxon>
        <taxon>Streptophyta</taxon>
        <taxon>Embryophyta</taxon>
        <taxon>Tracheophyta</taxon>
        <taxon>Spermatophyta</taxon>
        <taxon>Magnoliopsida</taxon>
        <taxon>eudicotyledons</taxon>
        <taxon>Gunneridae</taxon>
        <taxon>Pentapetalae</taxon>
        <taxon>rosids</taxon>
        <taxon>malvids</taxon>
        <taxon>Myrtales</taxon>
        <taxon>Melastomataceae</taxon>
        <taxon>Melastomatoideae</taxon>
        <taxon>Melastomateae</taxon>
        <taxon>Melastoma</taxon>
    </lineage>
</organism>
<keyword evidence="2" id="KW-1185">Reference proteome</keyword>
<dbReference type="EMBL" id="CM042887">
    <property type="protein sequence ID" value="KAI4329790.1"/>
    <property type="molecule type" value="Genomic_DNA"/>
</dbReference>
<protein>
    <submittedName>
        <fullName evidence="1">Uncharacterized protein</fullName>
    </submittedName>
</protein>
<reference evidence="2" key="1">
    <citation type="journal article" date="2023" name="Front. Plant Sci.">
        <title>Chromosomal-level genome assembly of Melastoma candidum provides insights into trichome evolution.</title>
        <authorList>
            <person name="Zhong Y."/>
            <person name="Wu W."/>
            <person name="Sun C."/>
            <person name="Zou P."/>
            <person name="Liu Y."/>
            <person name="Dai S."/>
            <person name="Zhou R."/>
        </authorList>
    </citation>
    <scope>NUCLEOTIDE SEQUENCE [LARGE SCALE GENOMIC DNA]</scope>
</reference>
<comment type="caution">
    <text evidence="1">The sequence shown here is derived from an EMBL/GenBank/DDBJ whole genome shotgun (WGS) entry which is preliminary data.</text>
</comment>
<sequence>MGFHSNARVAASLVVVSALFLASASAVAALPRKLSQDDLISKLCSKTDYVKLCILSVKKNIKGKHTGVSVLNAEIDAATNSTKEALAKATTLYKSASSKVEKQILGTCQEIYGDAIDAAVDAKAVIKAHDSASLNIYLSALLTDVETCEDTYSDFSRASPLKELDDLIGNLGSNCFKIASQIGLASKSVPEITSTALNQTILHVSAASSSCSNIRKRHRGLGQLQRQALADCNELFDSTVFELVGAVHDLLIVHPEQRYQDLHTLLSGAMTNQYTCLDGFAFNKEKDVIRELFEGSVVNISHHVNNSLAMLRKRPRRPSAKAD</sequence>
<evidence type="ECO:0000313" key="1">
    <source>
        <dbReference type="EMBL" id="KAI4329790.1"/>
    </source>
</evidence>
<gene>
    <name evidence="1" type="ORF">MLD38_028136</name>
</gene>
<proteinExistence type="predicted"/>
<dbReference type="Proteomes" id="UP001057402">
    <property type="component" value="Chromosome 8"/>
</dbReference>